<keyword evidence="4" id="KW-1185">Reference proteome</keyword>
<evidence type="ECO:0000313" key="3">
    <source>
        <dbReference type="EMBL" id="MFH6986023.1"/>
    </source>
</evidence>
<evidence type="ECO:0000313" key="4">
    <source>
        <dbReference type="Proteomes" id="UP001610063"/>
    </source>
</evidence>
<dbReference type="EMBL" id="JBIPKE010000020">
    <property type="protein sequence ID" value="MFH6986023.1"/>
    <property type="molecule type" value="Genomic_DNA"/>
</dbReference>
<keyword evidence="1" id="KW-0732">Signal</keyword>
<dbReference type="RefSeq" id="WP_395419503.1">
    <property type="nucleotide sequence ID" value="NZ_JBIPKE010000020.1"/>
</dbReference>
<protein>
    <submittedName>
        <fullName evidence="3">DUF4382 domain-containing protein</fullName>
    </submittedName>
</protein>
<accession>A0ABW7NEP6</accession>
<feature type="signal peptide" evidence="1">
    <location>
        <begin position="1"/>
        <end position="22"/>
    </location>
</feature>
<proteinExistence type="predicted"/>
<comment type="caution">
    <text evidence="3">The sequence shown here is derived from an EMBL/GenBank/DDBJ whole genome shotgun (WGS) entry which is preliminary data.</text>
</comment>
<feature type="chain" id="PRO_5046559722" evidence="1">
    <location>
        <begin position="23"/>
        <end position="297"/>
    </location>
</feature>
<gene>
    <name evidence="3" type="ORF">ACHKAR_21390</name>
</gene>
<dbReference type="PROSITE" id="PS51257">
    <property type="entry name" value="PROKAR_LIPOPROTEIN"/>
    <property type="match status" value="1"/>
</dbReference>
<dbReference type="Pfam" id="PF14321">
    <property type="entry name" value="DUF4382"/>
    <property type="match status" value="1"/>
</dbReference>
<sequence>MKTFKSILAAILIVGTAGFLMSCESELESKGTASIGVTDAAVDAENISGVYLKVNEVQATAQGKTKTVVAFDSPKTFNVMDYQSGATYDLGEGQIDAGSYSELRFILDEGSYVKFKDGTTADLDVPSGTTSGYKVKGDYEINSDSRTNLVVDIDLRKAFVKTGSGEYKLRSTARIVNKDRSAVINGTVSGNTADKVVVYAYEKGTYKESETAEPADGESRFENSINSAVVANGQFTMAYMEEGEYDLIAVAYDENPEEDTYAFRSASEVDMMVAGSLLSVLKVEANANINVLINLDF</sequence>
<dbReference type="Proteomes" id="UP001610063">
    <property type="component" value="Unassembled WGS sequence"/>
</dbReference>
<name>A0ABW7NEP6_9BACT</name>
<dbReference type="InterPro" id="IPR025491">
    <property type="entry name" value="DUF4382"/>
</dbReference>
<feature type="domain" description="DUF4382" evidence="2">
    <location>
        <begin position="30"/>
        <end position="170"/>
    </location>
</feature>
<evidence type="ECO:0000256" key="1">
    <source>
        <dbReference type="SAM" id="SignalP"/>
    </source>
</evidence>
<evidence type="ECO:0000259" key="2">
    <source>
        <dbReference type="Pfam" id="PF14321"/>
    </source>
</evidence>
<organism evidence="3 4">
    <name type="scientific">Marinoscillum luteum</name>
    <dbReference type="NCBI Taxonomy" id="861051"/>
    <lineage>
        <taxon>Bacteria</taxon>
        <taxon>Pseudomonadati</taxon>
        <taxon>Bacteroidota</taxon>
        <taxon>Cytophagia</taxon>
        <taxon>Cytophagales</taxon>
        <taxon>Reichenbachiellaceae</taxon>
        <taxon>Marinoscillum</taxon>
    </lineage>
</organism>
<reference evidence="3 4" key="1">
    <citation type="journal article" date="2013" name="Int. J. Syst. Evol. Microbiol.">
        <title>Marinoscillum luteum sp. nov., isolated from marine sediment.</title>
        <authorList>
            <person name="Cha I.T."/>
            <person name="Park S.J."/>
            <person name="Kim S.J."/>
            <person name="Kim J.G."/>
            <person name="Jung M.Y."/>
            <person name="Shin K.S."/>
            <person name="Kwon K.K."/>
            <person name="Yang S.H."/>
            <person name="Seo Y.S."/>
            <person name="Rhee S.K."/>
        </authorList>
    </citation>
    <scope>NUCLEOTIDE SEQUENCE [LARGE SCALE GENOMIC DNA]</scope>
    <source>
        <strain evidence="3 4">KCTC 23939</strain>
    </source>
</reference>